<organism evidence="1 2">
    <name type="scientific">Strongylus vulgaris</name>
    <name type="common">Blood worm</name>
    <dbReference type="NCBI Taxonomy" id="40348"/>
    <lineage>
        <taxon>Eukaryota</taxon>
        <taxon>Metazoa</taxon>
        <taxon>Ecdysozoa</taxon>
        <taxon>Nematoda</taxon>
        <taxon>Chromadorea</taxon>
        <taxon>Rhabditida</taxon>
        <taxon>Rhabditina</taxon>
        <taxon>Rhabditomorpha</taxon>
        <taxon>Strongyloidea</taxon>
        <taxon>Strongylidae</taxon>
        <taxon>Strongylus</taxon>
    </lineage>
</organism>
<proteinExistence type="predicted"/>
<reference evidence="1 2" key="1">
    <citation type="submission" date="2018-11" db="EMBL/GenBank/DDBJ databases">
        <authorList>
            <consortium name="Pathogen Informatics"/>
        </authorList>
    </citation>
    <scope>NUCLEOTIDE SEQUENCE [LARGE SCALE GENOMIC DNA]</scope>
</reference>
<sequence>MSKKKKKVDPLASEEEIQELHDVSSGIQPQRINHFIPSLMPGFYDWIW</sequence>
<name>A0A3P7L549_STRVU</name>
<evidence type="ECO:0000313" key="2">
    <source>
        <dbReference type="Proteomes" id="UP000270094"/>
    </source>
</evidence>
<gene>
    <name evidence="1" type="ORF">SVUK_LOCUS9530</name>
</gene>
<dbReference type="EMBL" id="UYYB01094520">
    <property type="protein sequence ID" value="VDM74532.1"/>
    <property type="molecule type" value="Genomic_DNA"/>
</dbReference>
<accession>A0A3P7L549</accession>
<evidence type="ECO:0000313" key="1">
    <source>
        <dbReference type="EMBL" id="VDM74532.1"/>
    </source>
</evidence>
<dbReference type="AlphaFoldDB" id="A0A3P7L549"/>
<keyword evidence="2" id="KW-1185">Reference proteome</keyword>
<protein>
    <submittedName>
        <fullName evidence="1">Uncharacterized protein</fullName>
    </submittedName>
</protein>
<dbReference type="Proteomes" id="UP000270094">
    <property type="component" value="Unassembled WGS sequence"/>
</dbReference>